<name>T2SW43_HELPX</name>
<comment type="caution">
    <text evidence="1">The sequence shown here is derived from an EMBL/GenBank/DDBJ whole genome shotgun (WGS) entry which is preliminary data.</text>
</comment>
<evidence type="ECO:0000313" key="2">
    <source>
        <dbReference type="Proteomes" id="UP000015645"/>
    </source>
</evidence>
<proteinExistence type="predicted"/>
<dbReference type="AlphaFoldDB" id="T2SW43"/>
<organism evidence="1 2">
    <name type="scientific">Helicobacter pylori PZ5024</name>
    <dbReference type="NCBI Taxonomy" id="1337391"/>
    <lineage>
        <taxon>Bacteria</taxon>
        <taxon>Pseudomonadati</taxon>
        <taxon>Campylobacterota</taxon>
        <taxon>Epsilonproteobacteria</taxon>
        <taxon>Campylobacterales</taxon>
        <taxon>Helicobacteraceae</taxon>
        <taxon>Helicobacter</taxon>
    </lineage>
</organism>
<protein>
    <submittedName>
        <fullName evidence="1">Uncharacterized protein</fullName>
    </submittedName>
</protein>
<gene>
    <name evidence="1" type="ORF">L931_01410</name>
</gene>
<dbReference type="Proteomes" id="UP000015645">
    <property type="component" value="Unassembled WGS sequence"/>
</dbReference>
<accession>T2SW43</accession>
<reference evidence="1 2" key="1">
    <citation type="journal article" date="2013" name="Genome Announc.">
        <title>Draft Genome Sequences of Helicobacter pylori Strains Isolated from Regions of Low and High Gastric Cancer Risk in Colombia.</title>
        <authorList>
            <person name="Sheh A."/>
            <person name="Piazuelo M.B."/>
            <person name="Wilson K.T."/>
            <person name="Correa P."/>
            <person name="Fox J.G."/>
        </authorList>
    </citation>
    <scope>NUCLEOTIDE SEQUENCE [LARGE SCALE GENOMIC DNA]</scope>
    <source>
        <strain evidence="1 2">PZ5024</strain>
    </source>
</reference>
<dbReference type="EMBL" id="ASYS01000312">
    <property type="protein sequence ID" value="EQD95719.1"/>
    <property type="molecule type" value="Genomic_DNA"/>
</dbReference>
<sequence>MNPIFGFVLIKNVGDKKRSKAFLMISSPFNPNL</sequence>
<evidence type="ECO:0000313" key="1">
    <source>
        <dbReference type="EMBL" id="EQD95719.1"/>
    </source>
</evidence>